<sequence>MKISVVTALAFSVAAEAHCIFQNVAINGADQGSLVGLRAPNNNLPVQDATSSSLTCGAPGSKSDQVLEVQAGDEIGAWYQHVIGGAQFPNDPDNPIASSHKGPVTAYLAKVDDAAGADAGSAAWSKIWEDTFDPATGVWGVDNLLKNDGWVRFDLPACIPDGQYLLRVEVMALHSAYTQGGVQFYSSCAQLNVSGGGEKAAAETVKIPGAYSNSDPSVLINIYGTSGGPDMDGKPFPAHGPAVFTC</sequence>
<dbReference type="PANTHER" id="PTHR33353:SF13">
    <property type="entry name" value="ENDOGLUCANASE II"/>
    <property type="match status" value="1"/>
</dbReference>
<dbReference type="GO" id="GO:0005576">
    <property type="term" value="C:extracellular region"/>
    <property type="evidence" value="ECO:0007669"/>
    <property type="project" value="UniProtKB-SubCell"/>
</dbReference>
<evidence type="ECO:0000256" key="7">
    <source>
        <dbReference type="ARBA" id="ARBA00023277"/>
    </source>
</evidence>
<dbReference type="EC" id="1.14.99.56" evidence="11"/>
<comment type="similarity">
    <text evidence="9">Belongs to the polysaccharide monooxygenase AA9 family.</text>
</comment>
<organism evidence="14 15">
    <name type="scientific">Diatrype stigma</name>
    <dbReference type="NCBI Taxonomy" id="117547"/>
    <lineage>
        <taxon>Eukaryota</taxon>
        <taxon>Fungi</taxon>
        <taxon>Dikarya</taxon>
        <taxon>Ascomycota</taxon>
        <taxon>Pezizomycotina</taxon>
        <taxon>Sordariomycetes</taxon>
        <taxon>Xylariomycetidae</taxon>
        <taxon>Xylariales</taxon>
        <taxon>Diatrypaceae</taxon>
        <taxon>Diatrype</taxon>
    </lineage>
</organism>
<name>A0AAN9U621_9PEZI</name>
<dbReference type="Gene3D" id="2.70.50.70">
    <property type="match status" value="1"/>
</dbReference>
<evidence type="ECO:0000256" key="10">
    <source>
        <dbReference type="ARBA" id="ARBA00045077"/>
    </source>
</evidence>
<keyword evidence="7" id="KW-0119">Carbohydrate metabolism</keyword>
<dbReference type="GO" id="GO:0030245">
    <property type="term" value="P:cellulose catabolic process"/>
    <property type="evidence" value="ECO:0007669"/>
    <property type="project" value="UniProtKB-KW"/>
</dbReference>
<dbReference type="Proteomes" id="UP001320420">
    <property type="component" value="Unassembled WGS sequence"/>
</dbReference>
<keyword evidence="4 12" id="KW-0732">Signal</keyword>
<dbReference type="PANTHER" id="PTHR33353">
    <property type="entry name" value="PUTATIVE (AFU_ORTHOLOGUE AFUA_1G12560)-RELATED"/>
    <property type="match status" value="1"/>
</dbReference>
<comment type="caution">
    <text evidence="14">The sequence shown here is derived from an EMBL/GenBank/DDBJ whole genome shotgun (WGS) entry which is preliminary data.</text>
</comment>
<keyword evidence="5" id="KW-0136">Cellulose degradation</keyword>
<proteinExistence type="inferred from homology"/>
<evidence type="ECO:0000256" key="8">
    <source>
        <dbReference type="ARBA" id="ARBA00023326"/>
    </source>
</evidence>
<dbReference type="EMBL" id="JAKJXP020000169">
    <property type="protein sequence ID" value="KAK7740592.1"/>
    <property type="molecule type" value="Genomic_DNA"/>
</dbReference>
<comment type="subcellular location">
    <subcellularLocation>
        <location evidence="2">Secreted</location>
    </subcellularLocation>
</comment>
<evidence type="ECO:0000256" key="4">
    <source>
        <dbReference type="ARBA" id="ARBA00022729"/>
    </source>
</evidence>
<evidence type="ECO:0000256" key="6">
    <source>
        <dbReference type="ARBA" id="ARBA00023157"/>
    </source>
</evidence>
<evidence type="ECO:0000256" key="5">
    <source>
        <dbReference type="ARBA" id="ARBA00023001"/>
    </source>
</evidence>
<dbReference type="CDD" id="cd21175">
    <property type="entry name" value="LPMO_AA9"/>
    <property type="match status" value="1"/>
</dbReference>
<keyword evidence="3" id="KW-0964">Secreted</keyword>
<evidence type="ECO:0000256" key="11">
    <source>
        <dbReference type="ARBA" id="ARBA00047174"/>
    </source>
</evidence>
<protein>
    <recommendedName>
        <fullName evidence="11">lytic cellulose monooxygenase (C4-dehydrogenating)</fullName>
        <ecNumber evidence="11">1.14.99.56</ecNumber>
    </recommendedName>
</protein>
<gene>
    <name evidence="14" type="ORF">SLS62_011092</name>
</gene>
<reference evidence="14 15" key="1">
    <citation type="submission" date="2024-02" db="EMBL/GenBank/DDBJ databases">
        <title>De novo assembly and annotation of 12 fungi associated with fruit tree decline syndrome in Ontario, Canada.</title>
        <authorList>
            <person name="Sulman M."/>
            <person name="Ellouze W."/>
            <person name="Ilyukhin E."/>
        </authorList>
    </citation>
    <scope>NUCLEOTIDE SEQUENCE [LARGE SCALE GENOMIC DNA]</scope>
    <source>
        <strain evidence="14 15">M11/M66-122</strain>
    </source>
</reference>
<dbReference type="InterPro" id="IPR005103">
    <property type="entry name" value="AA9_LPMO"/>
</dbReference>
<comment type="catalytic activity">
    <reaction evidence="10">
        <text>[(1-&gt;4)-beta-D-glucosyl]n+m + reduced acceptor + O2 = 4-dehydro-beta-D-glucosyl-[(1-&gt;4)-beta-D-glucosyl]n-1 + [(1-&gt;4)-beta-D-glucosyl]m + acceptor + H2O.</text>
        <dbReference type="EC" id="1.14.99.56"/>
    </reaction>
</comment>
<evidence type="ECO:0000313" key="15">
    <source>
        <dbReference type="Proteomes" id="UP001320420"/>
    </source>
</evidence>
<evidence type="ECO:0000256" key="2">
    <source>
        <dbReference type="ARBA" id="ARBA00004613"/>
    </source>
</evidence>
<keyword evidence="8" id="KW-0624">Polysaccharide degradation</keyword>
<keyword evidence="6" id="KW-1015">Disulfide bond</keyword>
<evidence type="ECO:0000259" key="13">
    <source>
        <dbReference type="Pfam" id="PF03443"/>
    </source>
</evidence>
<comment type="cofactor">
    <cofactor evidence="1">
        <name>Cu(2+)</name>
        <dbReference type="ChEBI" id="CHEBI:29036"/>
    </cofactor>
</comment>
<keyword evidence="15" id="KW-1185">Reference proteome</keyword>
<dbReference type="AlphaFoldDB" id="A0AAN9U621"/>
<evidence type="ECO:0000256" key="12">
    <source>
        <dbReference type="SAM" id="SignalP"/>
    </source>
</evidence>
<dbReference type="InterPro" id="IPR049892">
    <property type="entry name" value="AA9"/>
</dbReference>
<feature type="domain" description="Auxiliary Activity family 9 catalytic" evidence="13">
    <location>
        <begin position="18"/>
        <end position="224"/>
    </location>
</feature>
<feature type="chain" id="PRO_5042951655" description="lytic cellulose monooxygenase (C4-dehydrogenating)" evidence="12">
    <location>
        <begin position="18"/>
        <end position="246"/>
    </location>
</feature>
<evidence type="ECO:0000256" key="9">
    <source>
        <dbReference type="ARBA" id="ARBA00044502"/>
    </source>
</evidence>
<evidence type="ECO:0000256" key="3">
    <source>
        <dbReference type="ARBA" id="ARBA00022525"/>
    </source>
</evidence>
<feature type="signal peptide" evidence="12">
    <location>
        <begin position="1"/>
        <end position="17"/>
    </location>
</feature>
<accession>A0AAN9U621</accession>
<dbReference type="Pfam" id="PF03443">
    <property type="entry name" value="AA9"/>
    <property type="match status" value="1"/>
</dbReference>
<evidence type="ECO:0000256" key="1">
    <source>
        <dbReference type="ARBA" id="ARBA00001973"/>
    </source>
</evidence>
<evidence type="ECO:0000313" key="14">
    <source>
        <dbReference type="EMBL" id="KAK7740592.1"/>
    </source>
</evidence>